<comment type="caution">
    <text evidence="4">The sequence shown here is derived from an EMBL/GenBank/DDBJ whole genome shotgun (WGS) entry which is preliminary data.</text>
</comment>
<dbReference type="EMBL" id="AYYX01000024">
    <property type="protein sequence ID" value="KRM88709.1"/>
    <property type="molecule type" value="Genomic_DNA"/>
</dbReference>
<comment type="subcellular location">
    <subcellularLocation>
        <location evidence="2">Cytoplasm</location>
    </subcellularLocation>
</comment>
<dbReference type="InterPro" id="IPR006015">
    <property type="entry name" value="Universal_stress_UspA"/>
</dbReference>
<dbReference type="OrthoDB" id="9789668at2"/>
<dbReference type="PANTHER" id="PTHR46268:SF6">
    <property type="entry name" value="UNIVERSAL STRESS PROTEIN UP12"/>
    <property type="match status" value="1"/>
</dbReference>
<name>A0A0R2CBH0_9LACO</name>
<dbReference type="PIRSF" id="PIRSF006276">
    <property type="entry name" value="UspA"/>
    <property type="match status" value="1"/>
</dbReference>
<dbReference type="CDD" id="cd00293">
    <property type="entry name" value="USP-like"/>
    <property type="match status" value="1"/>
</dbReference>
<dbReference type="GO" id="GO:0005737">
    <property type="term" value="C:cytoplasm"/>
    <property type="evidence" value="ECO:0007669"/>
    <property type="project" value="UniProtKB-SubCell"/>
</dbReference>
<dbReference type="PRINTS" id="PR01438">
    <property type="entry name" value="UNVRSLSTRESS"/>
</dbReference>
<protein>
    <recommendedName>
        <fullName evidence="2">Universal stress protein</fullName>
    </recommendedName>
</protein>
<dbReference type="Gene3D" id="3.40.50.620">
    <property type="entry name" value="HUPs"/>
    <property type="match status" value="1"/>
</dbReference>
<dbReference type="SUPFAM" id="SSF52402">
    <property type="entry name" value="Adenine nucleotide alpha hydrolases-like"/>
    <property type="match status" value="1"/>
</dbReference>
<organism evidence="4 5">
    <name type="scientific">Liquorilactobacillus vini DSM 20605</name>
    <dbReference type="NCBI Taxonomy" id="1133569"/>
    <lineage>
        <taxon>Bacteria</taxon>
        <taxon>Bacillati</taxon>
        <taxon>Bacillota</taxon>
        <taxon>Bacilli</taxon>
        <taxon>Lactobacillales</taxon>
        <taxon>Lactobacillaceae</taxon>
        <taxon>Liquorilactobacillus</taxon>
    </lineage>
</organism>
<proteinExistence type="inferred from homology"/>
<dbReference type="InterPro" id="IPR006016">
    <property type="entry name" value="UspA"/>
</dbReference>
<accession>A0A0R2CBH0</accession>
<dbReference type="RefSeq" id="WP_010580940.1">
    <property type="nucleotide sequence ID" value="NZ_AHYZ01000136.1"/>
</dbReference>
<evidence type="ECO:0000259" key="3">
    <source>
        <dbReference type="Pfam" id="PF00582"/>
    </source>
</evidence>
<sequence length="152" mass="17073">MINYQRILVPIDGSKGAKIALNKAIKIAKENQAHLDILKVMDMNSLDLGNTGLILDGEQVYQIEQANESYLTKLNQELVKKYDLSSKQFHVHLRFGNPKVVIVQDFQPEYHNDLIVVGSTGKNFLERLVMGSVASFVVREASCDVLLARSEK</sequence>
<dbReference type="Proteomes" id="UP000051576">
    <property type="component" value="Unassembled WGS sequence"/>
</dbReference>
<dbReference type="AlphaFoldDB" id="A0A0R2CBH0"/>
<dbReference type="PATRIC" id="fig|1133569.4.peg.1005"/>
<dbReference type="STRING" id="1133569.FD21_GL000907"/>
<keyword evidence="5" id="KW-1185">Reference proteome</keyword>
<dbReference type="Pfam" id="PF00582">
    <property type="entry name" value="Usp"/>
    <property type="match status" value="1"/>
</dbReference>
<feature type="domain" description="UspA" evidence="3">
    <location>
        <begin position="4"/>
        <end position="149"/>
    </location>
</feature>
<gene>
    <name evidence="4" type="ORF">FD21_GL000907</name>
</gene>
<dbReference type="PANTHER" id="PTHR46268">
    <property type="entry name" value="STRESS RESPONSE PROTEIN NHAX"/>
    <property type="match status" value="1"/>
</dbReference>
<evidence type="ECO:0000256" key="2">
    <source>
        <dbReference type="PIRNR" id="PIRNR006276"/>
    </source>
</evidence>
<evidence type="ECO:0000256" key="1">
    <source>
        <dbReference type="ARBA" id="ARBA00008791"/>
    </source>
</evidence>
<dbReference type="eggNOG" id="COG0589">
    <property type="taxonomic scope" value="Bacteria"/>
</dbReference>
<reference evidence="4 5" key="1">
    <citation type="journal article" date="2015" name="Genome Announc.">
        <title>Expanding the biotechnology potential of lactobacilli through comparative genomics of 213 strains and associated genera.</title>
        <authorList>
            <person name="Sun Z."/>
            <person name="Harris H.M."/>
            <person name="McCann A."/>
            <person name="Guo C."/>
            <person name="Argimon S."/>
            <person name="Zhang W."/>
            <person name="Yang X."/>
            <person name="Jeffery I.B."/>
            <person name="Cooney J.C."/>
            <person name="Kagawa T.F."/>
            <person name="Liu W."/>
            <person name="Song Y."/>
            <person name="Salvetti E."/>
            <person name="Wrobel A."/>
            <person name="Rasinkangas P."/>
            <person name="Parkhill J."/>
            <person name="Rea M.C."/>
            <person name="O'Sullivan O."/>
            <person name="Ritari J."/>
            <person name="Douillard F.P."/>
            <person name="Paul Ross R."/>
            <person name="Yang R."/>
            <person name="Briner A.E."/>
            <person name="Felis G.E."/>
            <person name="de Vos W.M."/>
            <person name="Barrangou R."/>
            <person name="Klaenhammer T.R."/>
            <person name="Caufield P.W."/>
            <person name="Cui Y."/>
            <person name="Zhang H."/>
            <person name="O'Toole P.W."/>
        </authorList>
    </citation>
    <scope>NUCLEOTIDE SEQUENCE [LARGE SCALE GENOMIC DNA]</scope>
    <source>
        <strain evidence="4 5">DSM 20605</strain>
    </source>
</reference>
<keyword evidence="2" id="KW-0963">Cytoplasm</keyword>
<comment type="similarity">
    <text evidence="1 2">Belongs to the universal stress protein A family.</text>
</comment>
<evidence type="ECO:0000313" key="4">
    <source>
        <dbReference type="EMBL" id="KRM88709.1"/>
    </source>
</evidence>
<dbReference type="InterPro" id="IPR014729">
    <property type="entry name" value="Rossmann-like_a/b/a_fold"/>
</dbReference>
<evidence type="ECO:0000313" key="5">
    <source>
        <dbReference type="Proteomes" id="UP000051576"/>
    </source>
</evidence>